<name>A0A977PZZ6_9CYAN</name>
<dbReference type="Proteomes" id="UP001065613">
    <property type="component" value="Chromosome"/>
</dbReference>
<protein>
    <recommendedName>
        <fullName evidence="2">UPF0102 protein KA717_16175</fullName>
    </recommendedName>
</protein>
<dbReference type="NCBIfam" id="NF009150">
    <property type="entry name" value="PRK12497.1-3"/>
    <property type="match status" value="1"/>
</dbReference>
<organism evidence="3">
    <name type="scientific">Woronichinia naegeliana WA131</name>
    <dbReference type="NCBI Taxonomy" id="2824559"/>
    <lineage>
        <taxon>Bacteria</taxon>
        <taxon>Bacillati</taxon>
        <taxon>Cyanobacteriota</taxon>
        <taxon>Cyanophyceae</taxon>
        <taxon>Synechococcales</taxon>
        <taxon>Coelosphaeriaceae</taxon>
        <taxon>Woronichinia</taxon>
    </lineage>
</organism>
<evidence type="ECO:0000256" key="1">
    <source>
        <dbReference type="ARBA" id="ARBA00006738"/>
    </source>
</evidence>
<dbReference type="EMBL" id="CP073041">
    <property type="protein sequence ID" value="UXE63940.1"/>
    <property type="molecule type" value="Genomic_DNA"/>
</dbReference>
<dbReference type="PANTHER" id="PTHR34039">
    <property type="entry name" value="UPF0102 PROTEIN YRAN"/>
    <property type="match status" value="1"/>
</dbReference>
<sequence>MTSRLGQCGEDFVAQWLKQQGWSILHQRWRSRWGEIDLIGRSPEKLLVFIEVKTRSAGNWDQGGALAVNIAKQNKIIQTAQLFLAYSPQLANLPCRFDVALVHAQKLPASLSLDENIPLIELGRQVKWAGNYFCLQDYIQGAFES</sequence>
<reference evidence="3" key="1">
    <citation type="submission" date="2021-04" db="EMBL/GenBank/DDBJ databases">
        <title>Genome sequence of Woronichinia naegeliana from Washington state freshwater lake bloom.</title>
        <authorList>
            <person name="Dreher T.W."/>
        </authorList>
    </citation>
    <scope>NUCLEOTIDE SEQUENCE</scope>
    <source>
        <strain evidence="3">WA131</strain>
    </source>
</reference>
<dbReference type="KEGG" id="wna:KA717_16175"/>
<dbReference type="InterPro" id="IPR011856">
    <property type="entry name" value="tRNA_endonuc-like_dom_sf"/>
</dbReference>
<dbReference type="InterPro" id="IPR011335">
    <property type="entry name" value="Restrct_endonuc-II-like"/>
</dbReference>
<dbReference type="Gene3D" id="3.40.1350.10">
    <property type="match status" value="1"/>
</dbReference>
<comment type="similarity">
    <text evidence="1 2">Belongs to the UPF0102 family.</text>
</comment>
<dbReference type="Pfam" id="PF02021">
    <property type="entry name" value="UPF0102"/>
    <property type="match status" value="1"/>
</dbReference>
<proteinExistence type="inferred from homology"/>
<accession>A0A977PZZ6</accession>
<dbReference type="InterPro" id="IPR003509">
    <property type="entry name" value="UPF0102_YraN-like"/>
</dbReference>
<dbReference type="SUPFAM" id="SSF52980">
    <property type="entry name" value="Restriction endonuclease-like"/>
    <property type="match status" value="1"/>
</dbReference>
<dbReference type="AlphaFoldDB" id="A0A977PZZ6"/>
<evidence type="ECO:0000313" key="3">
    <source>
        <dbReference type="EMBL" id="UXE63940.1"/>
    </source>
</evidence>
<dbReference type="NCBIfam" id="TIGR00252">
    <property type="entry name" value="YraN family protein"/>
    <property type="match status" value="1"/>
</dbReference>
<evidence type="ECO:0000256" key="2">
    <source>
        <dbReference type="HAMAP-Rule" id="MF_00048"/>
    </source>
</evidence>
<dbReference type="HAMAP" id="MF_00048">
    <property type="entry name" value="UPF0102"/>
    <property type="match status" value="1"/>
</dbReference>
<dbReference type="PANTHER" id="PTHR34039:SF1">
    <property type="entry name" value="UPF0102 PROTEIN YRAN"/>
    <property type="match status" value="1"/>
</dbReference>
<dbReference type="GO" id="GO:0003676">
    <property type="term" value="F:nucleic acid binding"/>
    <property type="evidence" value="ECO:0007669"/>
    <property type="project" value="InterPro"/>
</dbReference>
<dbReference type="CDD" id="cd20736">
    <property type="entry name" value="PoNe_Nuclease"/>
    <property type="match status" value="1"/>
</dbReference>
<gene>
    <name evidence="3" type="ORF">KA717_16175</name>
</gene>